<organism evidence="4 5">
    <name type="scientific">Congregibacter brevis</name>
    <dbReference type="NCBI Taxonomy" id="3081201"/>
    <lineage>
        <taxon>Bacteria</taxon>
        <taxon>Pseudomonadati</taxon>
        <taxon>Pseudomonadota</taxon>
        <taxon>Gammaproteobacteria</taxon>
        <taxon>Cellvibrionales</taxon>
        <taxon>Halieaceae</taxon>
        <taxon>Congregibacter</taxon>
    </lineage>
</organism>
<proteinExistence type="predicted"/>
<keyword evidence="3" id="KW-0812">Transmembrane</keyword>
<feature type="transmembrane region" description="Helical" evidence="3">
    <location>
        <begin position="273"/>
        <end position="291"/>
    </location>
</feature>
<keyword evidence="2" id="KW-0802">TPR repeat</keyword>
<dbReference type="EMBL" id="CP136865">
    <property type="protein sequence ID" value="WOJ98388.1"/>
    <property type="molecule type" value="Genomic_DNA"/>
</dbReference>
<feature type="transmembrane region" description="Helical" evidence="3">
    <location>
        <begin position="201"/>
        <end position="219"/>
    </location>
</feature>
<feature type="transmembrane region" description="Helical" evidence="3">
    <location>
        <begin position="225"/>
        <end position="252"/>
    </location>
</feature>
<feature type="transmembrane region" description="Helical" evidence="3">
    <location>
        <begin position="117"/>
        <end position="134"/>
    </location>
</feature>
<keyword evidence="3" id="KW-1133">Transmembrane helix</keyword>
<dbReference type="InterPro" id="IPR052346">
    <property type="entry name" value="O-mannosyl-transferase_TMTC"/>
</dbReference>
<evidence type="ECO:0000256" key="3">
    <source>
        <dbReference type="SAM" id="Phobius"/>
    </source>
</evidence>
<name>A0ABZ0IHA1_9GAMM</name>
<feature type="transmembrane region" description="Helical" evidence="3">
    <location>
        <begin position="330"/>
        <end position="349"/>
    </location>
</feature>
<keyword evidence="1" id="KW-0677">Repeat</keyword>
<feature type="transmembrane region" description="Helical" evidence="3">
    <location>
        <begin position="361"/>
        <end position="378"/>
    </location>
</feature>
<accession>A0ABZ0IHA1</accession>
<dbReference type="PANTHER" id="PTHR44227">
    <property type="match status" value="1"/>
</dbReference>
<evidence type="ECO:0000313" key="4">
    <source>
        <dbReference type="EMBL" id="WOJ98388.1"/>
    </source>
</evidence>
<feature type="transmembrane region" description="Helical" evidence="3">
    <location>
        <begin position="91"/>
        <end position="111"/>
    </location>
</feature>
<dbReference type="PANTHER" id="PTHR44227:SF3">
    <property type="entry name" value="PROTEIN O-MANNOSYL-TRANSFERASE TMTC4"/>
    <property type="match status" value="1"/>
</dbReference>
<evidence type="ECO:0000313" key="5">
    <source>
        <dbReference type="Proteomes" id="UP001626549"/>
    </source>
</evidence>
<feature type="transmembrane region" description="Helical" evidence="3">
    <location>
        <begin position="176"/>
        <end position="194"/>
    </location>
</feature>
<evidence type="ECO:0008006" key="6">
    <source>
        <dbReference type="Google" id="ProtNLM"/>
    </source>
</evidence>
<keyword evidence="3" id="KW-0472">Membrane</keyword>
<sequence length="639" mass="70644">MNARLLLLLPFLLVVLAYSPALTGPWLFDDMSNIVANEALDGSFKQSETWRESGLSMPSGPLGRKASAMSFALQSAILGITPTLSKAINLLIHLGCGFLVFLLTKTLFLSRPSYQKFALPAALLASTIWMLSPLQVSTVMYAVQRMAQLSTLFCLLGMLVYAHYRRSWLTVAPSVDAMLACTVWMGVFTIVGAYSKENGALLPWFVTLLEVTWFGGIVAGKKHRVVFALAMFVFIGPVLLALALLTIDPGWIQAGYEARDFSITERIFTQLRLLWLYVFWFLVPIPGQLGLFHDDIVWSTSAFQPVSSALAGVAWLLAILLAVRYAKRQPLLALAVGWWCIGHALESTVLPLEMVFEHRNYLPSIGIAIGLSALLIQINDRYIAGHQRRLLWVVPALLALPLFLRALVWSDESHLADTLCKNHPLSVRSCHFYAQTQVKSAFVSGVIPNSDITADDRALLARHALIKIHERQPEELVTSVALFLLDSHSVPGSSQVSALWMPRIINGLSSNVLDVTEVKAVAQTLQCVRAEVCVASADQLSNLEDALLGHSANFDAGVTELIAHYRDEGMPPGELAELVQEWSKASPTSMGLSDWRALLYLEDENYPAFFDEMLVLAALDKDRRRYPKLSLVISRILSL</sequence>
<evidence type="ECO:0000256" key="2">
    <source>
        <dbReference type="ARBA" id="ARBA00022803"/>
    </source>
</evidence>
<dbReference type="RefSeq" id="WP_407329752.1">
    <property type="nucleotide sequence ID" value="NZ_CP136865.1"/>
</dbReference>
<gene>
    <name evidence="4" type="ORF">R0137_07410</name>
</gene>
<reference evidence="4 5" key="1">
    <citation type="submission" date="2023-10" db="EMBL/GenBank/DDBJ databases">
        <title>Two novel species belonging to the OM43/NOR5 clade.</title>
        <authorList>
            <person name="Park M."/>
        </authorList>
    </citation>
    <scope>NUCLEOTIDE SEQUENCE [LARGE SCALE GENOMIC DNA]</scope>
    <source>
        <strain evidence="4 5">IMCC45268</strain>
    </source>
</reference>
<keyword evidence="5" id="KW-1185">Reference proteome</keyword>
<feature type="transmembrane region" description="Helical" evidence="3">
    <location>
        <begin position="303"/>
        <end position="323"/>
    </location>
</feature>
<evidence type="ECO:0000256" key="1">
    <source>
        <dbReference type="ARBA" id="ARBA00022737"/>
    </source>
</evidence>
<feature type="transmembrane region" description="Helical" evidence="3">
    <location>
        <begin position="390"/>
        <end position="409"/>
    </location>
</feature>
<protein>
    <recommendedName>
        <fullName evidence="6">4-amino-4-deoxy-L-arabinose transferase</fullName>
    </recommendedName>
</protein>
<dbReference type="Proteomes" id="UP001626549">
    <property type="component" value="Chromosome"/>
</dbReference>